<dbReference type="InterPro" id="IPR006175">
    <property type="entry name" value="YjgF/YER057c/UK114"/>
</dbReference>
<dbReference type="PANTHER" id="PTHR11803">
    <property type="entry name" value="2-IMINOBUTANOATE/2-IMINOPROPANOATE DEAMINASE RIDA"/>
    <property type="match status" value="1"/>
</dbReference>
<name>A0A930YQU5_9ACTN</name>
<reference evidence="3" key="1">
    <citation type="submission" date="2020-04" db="EMBL/GenBank/DDBJ databases">
        <title>Deep metagenomics examines the oral microbiome during advanced dental caries in children, revealing novel taxa and co-occurrences with host molecules.</title>
        <authorList>
            <person name="Baker J.L."/>
            <person name="Morton J.T."/>
            <person name="Dinis M."/>
            <person name="Alvarez R."/>
            <person name="Tran N.C."/>
            <person name="Knight R."/>
            <person name="Edlund A."/>
        </authorList>
    </citation>
    <scope>NUCLEOTIDE SEQUENCE</scope>
    <source>
        <strain evidence="3">JCVI_22A_bin.2</strain>
        <strain evidence="2">JCVI_3_bin.11</strain>
    </source>
</reference>
<dbReference type="RefSeq" id="WP_035427592.1">
    <property type="nucleotide sequence ID" value="NZ_CAUQBC010000015.1"/>
</dbReference>
<dbReference type="CDD" id="cd00448">
    <property type="entry name" value="YjgF_YER057c_UK114_family"/>
    <property type="match status" value="1"/>
</dbReference>
<evidence type="ECO:0000313" key="3">
    <source>
        <dbReference type="EMBL" id="MBF4809225.1"/>
    </source>
</evidence>
<dbReference type="Pfam" id="PF01042">
    <property type="entry name" value="Ribonuc_L-PSP"/>
    <property type="match status" value="1"/>
</dbReference>
<sequence length="126" mass="13376">MKYAINAVGVPAPMGPYSQGTTAGRLVFVTGQIAVSAEDPKELIDGGIEEQTTRVIHLAQSILAEAGCTLSDVAQTTIYLADINDLPKVNEIYRQYFVLPAPGRAVVEVSALPLGALIEMDCIACR</sequence>
<evidence type="ECO:0000313" key="4">
    <source>
        <dbReference type="Proteomes" id="UP000772566"/>
    </source>
</evidence>
<dbReference type="EMBL" id="JABZGU010000156">
    <property type="protein sequence ID" value="MBF4803286.1"/>
    <property type="molecule type" value="Genomic_DNA"/>
</dbReference>
<dbReference type="InterPro" id="IPR006056">
    <property type="entry name" value="RidA"/>
</dbReference>
<dbReference type="Proteomes" id="UP000772566">
    <property type="component" value="Unassembled WGS sequence"/>
</dbReference>
<dbReference type="SUPFAM" id="SSF55298">
    <property type="entry name" value="YjgF-like"/>
    <property type="match status" value="1"/>
</dbReference>
<comment type="similarity">
    <text evidence="1">Belongs to the RutC family.</text>
</comment>
<dbReference type="NCBIfam" id="TIGR00004">
    <property type="entry name" value="Rid family detoxifying hydrolase"/>
    <property type="match status" value="1"/>
</dbReference>
<dbReference type="EMBL" id="JABZGT010000157">
    <property type="protein sequence ID" value="MBF4809225.1"/>
    <property type="molecule type" value="Genomic_DNA"/>
</dbReference>
<dbReference type="InterPro" id="IPR035959">
    <property type="entry name" value="RutC-like_sf"/>
</dbReference>
<accession>A0A930YQU5</accession>
<dbReference type="GO" id="GO:0019239">
    <property type="term" value="F:deaminase activity"/>
    <property type="evidence" value="ECO:0007669"/>
    <property type="project" value="TreeGrafter"/>
</dbReference>
<dbReference type="FunFam" id="3.30.1330.40:FF:000001">
    <property type="entry name" value="L-PSP family endoribonuclease"/>
    <property type="match status" value="1"/>
</dbReference>
<gene>
    <name evidence="3" type="ORF">HXK23_03240</name>
    <name evidence="2" type="ORF">HXK24_05665</name>
</gene>
<proteinExistence type="inferred from homology"/>
<dbReference type="GO" id="GO:0005829">
    <property type="term" value="C:cytosol"/>
    <property type="evidence" value="ECO:0007669"/>
    <property type="project" value="TreeGrafter"/>
</dbReference>
<evidence type="ECO:0000313" key="2">
    <source>
        <dbReference type="EMBL" id="MBF4803286.1"/>
    </source>
</evidence>
<protein>
    <submittedName>
        <fullName evidence="3">RidA family protein</fullName>
    </submittedName>
</protein>
<comment type="caution">
    <text evidence="3">The sequence shown here is derived from an EMBL/GenBank/DDBJ whole genome shotgun (WGS) entry which is preliminary data.</text>
</comment>
<evidence type="ECO:0000256" key="1">
    <source>
        <dbReference type="ARBA" id="ARBA00010552"/>
    </source>
</evidence>
<dbReference type="Proteomes" id="UP000787322">
    <property type="component" value="Unassembled WGS sequence"/>
</dbReference>
<organism evidence="3 4">
    <name type="scientific">Lancefieldella parvula</name>
    <dbReference type="NCBI Taxonomy" id="1382"/>
    <lineage>
        <taxon>Bacteria</taxon>
        <taxon>Bacillati</taxon>
        <taxon>Actinomycetota</taxon>
        <taxon>Coriobacteriia</taxon>
        <taxon>Coriobacteriales</taxon>
        <taxon>Atopobiaceae</taxon>
        <taxon>Lancefieldella</taxon>
    </lineage>
</organism>
<dbReference type="PANTHER" id="PTHR11803:SF39">
    <property type="entry name" value="2-IMINOBUTANOATE_2-IMINOPROPANOATE DEAMINASE"/>
    <property type="match status" value="1"/>
</dbReference>
<dbReference type="AlphaFoldDB" id="A0A930YQU5"/>
<dbReference type="Gene3D" id="3.30.1330.40">
    <property type="entry name" value="RutC-like"/>
    <property type="match status" value="1"/>
</dbReference>